<reference evidence="2 3" key="2">
    <citation type="submission" date="2020-03" db="EMBL/GenBank/DDBJ databases">
        <authorList>
            <person name="Ichikawa N."/>
            <person name="Kimura A."/>
            <person name="Kitahashi Y."/>
            <person name="Uohara A."/>
        </authorList>
    </citation>
    <scope>NUCLEOTIDE SEQUENCE [LARGE SCALE GENOMIC DNA]</scope>
    <source>
        <strain evidence="2 3">NBRC 105367</strain>
    </source>
</reference>
<sequence length="119" mass="12874">MSGPNFERMSRDDVLAWFDRADDISPVIATMDAAPEPVRRAAGDGPMMLASIRLPVATVEQLDALAELDGVRRSDIVREALAAYLRDRTSPVGRDEAERALDVLRRVVAGRGGAQVEAA</sequence>
<proteinExistence type="predicted"/>
<dbReference type="Proteomes" id="UP000503011">
    <property type="component" value="Chromosome"/>
</dbReference>
<name>A0A6F8YT47_9ACTN</name>
<feature type="domain" description="Ribbon-helix-helix protein CopG" evidence="1">
    <location>
        <begin position="51"/>
        <end position="86"/>
    </location>
</feature>
<dbReference type="InterPro" id="IPR010985">
    <property type="entry name" value="Ribbon_hlx_hlx"/>
</dbReference>
<protein>
    <recommendedName>
        <fullName evidence="1">Ribbon-helix-helix protein CopG domain-containing protein</fullName>
    </recommendedName>
</protein>
<dbReference type="EMBL" id="AP022871">
    <property type="protein sequence ID" value="BCB89108.1"/>
    <property type="molecule type" value="Genomic_DNA"/>
</dbReference>
<dbReference type="SUPFAM" id="SSF47598">
    <property type="entry name" value="Ribbon-helix-helix"/>
    <property type="match status" value="1"/>
</dbReference>
<dbReference type="GO" id="GO:0006355">
    <property type="term" value="P:regulation of DNA-templated transcription"/>
    <property type="evidence" value="ECO:0007669"/>
    <property type="project" value="InterPro"/>
</dbReference>
<keyword evidence="3" id="KW-1185">Reference proteome</keyword>
<dbReference type="Gene3D" id="1.10.1220.10">
    <property type="entry name" value="Met repressor-like"/>
    <property type="match status" value="1"/>
</dbReference>
<evidence type="ECO:0000259" key="1">
    <source>
        <dbReference type="Pfam" id="PF01402"/>
    </source>
</evidence>
<evidence type="ECO:0000313" key="2">
    <source>
        <dbReference type="EMBL" id="BCB89108.1"/>
    </source>
</evidence>
<evidence type="ECO:0000313" key="3">
    <source>
        <dbReference type="Proteomes" id="UP000503011"/>
    </source>
</evidence>
<dbReference type="KEGG" id="psuu:Psuf_064210"/>
<accession>A0A6F8YT47</accession>
<reference evidence="2 3" key="1">
    <citation type="submission" date="2020-03" db="EMBL/GenBank/DDBJ databases">
        <title>Whole genome shotgun sequence of Phytohabitans suffuscus NBRC 105367.</title>
        <authorList>
            <person name="Komaki H."/>
            <person name="Tamura T."/>
        </authorList>
    </citation>
    <scope>NUCLEOTIDE SEQUENCE [LARGE SCALE GENOMIC DNA]</scope>
    <source>
        <strain evidence="2 3">NBRC 105367</strain>
    </source>
</reference>
<dbReference type="InterPro" id="IPR013321">
    <property type="entry name" value="Arc_rbn_hlx_hlx"/>
</dbReference>
<dbReference type="CDD" id="cd21631">
    <property type="entry name" value="RHH_CopG_NikR-like"/>
    <property type="match status" value="1"/>
</dbReference>
<dbReference type="Pfam" id="PF01402">
    <property type="entry name" value="RHH_1"/>
    <property type="match status" value="1"/>
</dbReference>
<gene>
    <name evidence="2" type="ORF">Psuf_064210</name>
</gene>
<dbReference type="AlphaFoldDB" id="A0A6F8YT47"/>
<organism evidence="2 3">
    <name type="scientific">Phytohabitans suffuscus</name>
    <dbReference type="NCBI Taxonomy" id="624315"/>
    <lineage>
        <taxon>Bacteria</taxon>
        <taxon>Bacillati</taxon>
        <taxon>Actinomycetota</taxon>
        <taxon>Actinomycetes</taxon>
        <taxon>Micromonosporales</taxon>
        <taxon>Micromonosporaceae</taxon>
    </lineage>
</organism>
<dbReference type="InterPro" id="IPR002145">
    <property type="entry name" value="CopG"/>
</dbReference>